<dbReference type="EMBL" id="MEIA01000007">
    <property type="protein sequence ID" value="OJF16039.1"/>
    <property type="molecule type" value="Genomic_DNA"/>
</dbReference>
<evidence type="ECO:0000313" key="3">
    <source>
        <dbReference type="Proteomes" id="UP000182486"/>
    </source>
</evidence>
<dbReference type="RefSeq" id="WP_071802985.1">
    <property type="nucleotide sequence ID" value="NZ_MEIA01000007.1"/>
</dbReference>
<dbReference type="Pfam" id="PF08021">
    <property type="entry name" value="FAD_binding_9"/>
    <property type="match status" value="1"/>
</dbReference>
<dbReference type="SUPFAM" id="SSF63380">
    <property type="entry name" value="Riboflavin synthase domain-like"/>
    <property type="match status" value="1"/>
</dbReference>
<gene>
    <name evidence="2" type="ORF">BG844_01335</name>
</gene>
<keyword evidence="3" id="KW-1185">Reference proteome</keyword>
<dbReference type="InterPro" id="IPR017938">
    <property type="entry name" value="Riboflavin_synthase-like_b-brl"/>
</dbReference>
<dbReference type="Proteomes" id="UP000182486">
    <property type="component" value="Unassembled WGS sequence"/>
</dbReference>
<dbReference type="PANTHER" id="PTHR30157">
    <property type="entry name" value="FERRIC REDUCTASE, NADPH-DEPENDENT"/>
    <property type="match status" value="1"/>
</dbReference>
<evidence type="ECO:0000313" key="2">
    <source>
        <dbReference type="EMBL" id="OJF16039.1"/>
    </source>
</evidence>
<proteinExistence type="predicted"/>
<dbReference type="InterPro" id="IPR039374">
    <property type="entry name" value="SIP_fam"/>
</dbReference>
<dbReference type="PROSITE" id="PS51384">
    <property type="entry name" value="FAD_FR"/>
    <property type="match status" value="1"/>
</dbReference>
<name>A0A1K0FT53_9ACTN</name>
<protein>
    <submittedName>
        <fullName evidence="2">NADPH-dependent ferric siderophore reductase</fullName>
    </submittedName>
</protein>
<reference evidence="2 3" key="1">
    <citation type="submission" date="2016-09" db="EMBL/GenBank/DDBJ databases">
        <title>Couchioplanes caeruleus draft genome sequence.</title>
        <authorList>
            <person name="Sheehan J."/>
            <person name="Caffrey P."/>
        </authorList>
    </citation>
    <scope>NUCLEOTIDE SEQUENCE [LARGE SCALE GENOMIC DNA]</scope>
    <source>
        <strain evidence="2 3">DSM 43634</strain>
    </source>
</reference>
<dbReference type="AlphaFoldDB" id="A0A1K0FT53"/>
<dbReference type="GO" id="GO:0016491">
    <property type="term" value="F:oxidoreductase activity"/>
    <property type="evidence" value="ECO:0007669"/>
    <property type="project" value="InterPro"/>
</dbReference>
<dbReference type="InterPro" id="IPR017927">
    <property type="entry name" value="FAD-bd_FR_type"/>
</dbReference>
<evidence type="ECO:0000259" key="1">
    <source>
        <dbReference type="PROSITE" id="PS51384"/>
    </source>
</evidence>
<dbReference type="Pfam" id="PF04954">
    <property type="entry name" value="SIP"/>
    <property type="match status" value="1"/>
</dbReference>
<comment type="caution">
    <text evidence="2">The sequence shown here is derived from an EMBL/GenBank/DDBJ whole genome shotgun (WGS) entry which is preliminary data.</text>
</comment>
<dbReference type="Gene3D" id="2.40.30.10">
    <property type="entry name" value="Translation factors"/>
    <property type="match status" value="1"/>
</dbReference>
<organism evidence="2 3">
    <name type="scientific">Couchioplanes caeruleus subsp. caeruleus</name>
    <dbReference type="NCBI Taxonomy" id="56427"/>
    <lineage>
        <taxon>Bacteria</taxon>
        <taxon>Bacillati</taxon>
        <taxon>Actinomycetota</taxon>
        <taxon>Actinomycetes</taxon>
        <taxon>Micromonosporales</taxon>
        <taxon>Micromonosporaceae</taxon>
        <taxon>Couchioplanes</taxon>
    </lineage>
</organism>
<dbReference type="InterPro" id="IPR007037">
    <property type="entry name" value="SIP_rossman_dom"/>
</dbReference>
<dbReference type="InterPro" id="IPR013113">
    <property type="entry name" value="SIP_FAD-bd"/>
</dbReference>
<dbReference type="PANTHER" id="PTHR30157:SF0">
    <property type="entry name" value="NADPH-DEPENDENT FERRIC-CHELATE REDUCTASE"/>
    <property type="match status" value="1"/>
</dbReference>
<dbReference type="CDD" id="cd06193">
    <property type="entry name" value="siderophore_interacting"/>
    <property type="match status" value="1"/>
</dbReference>
<dbReference type="InterPro" id="IPR039261">
    <property type="entry name" value="FNR_nucleotide-bd"/>
</dbReference>
<sequence>MTVDTPYRFFRVRVGDLRRLSPSFLRVTFTGADLDAFADNGRDQRIKLVLPAPVGGYDDLPDGPDWYPLWRALPQQRQAPLRTYTVSAVRPARREVDVELVLHGDGGPASRWANRAQLGEPMRLIGPDARFPGDHGGVTFHPPHHEALLLAGDETAVPAIASILAGLPPTACGEVVLEVPHTDDALALEAPAGIRTTWLARGDAAHGTLLIPGVQAAAERLAPAPATPRHDAIDDVDIDAGILWEVPDAPPATTGIYAWLAGEAGVIKILRRYLVADRGLDRRAVAFMGYWRTGRAEQT</sequence>
<dbReference type="Gene3D" id="3.40.50.80">
    <property type="entry name" value="Nucleotide-binding domain of ferredoxin-NADP reductase (FNR) module"/>
    <property type="match status" value="1"/>
</dbReference>
<feature type="domain" description="FAD-binding FR-type" evidence="1">
    <location>
        <begin position="7"/>
        <end position="134"/>
    </location>
</feature>
<accession>A0A1K0FT53</accession>